<evidence type="ECO:0000313" key="2">
    <source>
        <dbReference type="EMBL" id="ESO09337.1"/>
    </source>
</evidence>
<reference evidence="3" key="3">
    <citation type="submission" date="2015-06" db="UniProtKB">
        <authorList>
            <consortium name="EnsemblMetazoa"/>
        </authorList>
    </citation>
    <scope>IDENTIFICATION</scope>
</reference>
<gene>
    <name evidence="3" type="primary">20202302</name>
    <name evidence="2" type="ORF">HELRODRAFT_168308</name>
</gene>
<sequence length="176" mass="19778">MASTLSTVKEWAGSNASIASITGSMQNMLDPSKMMSMQEDARTHKISAEIMKHSLYKSVAGPSRRRFRSRMAYSQTWSDDPNSLNQSNSWYPRYYMSLPQTPVESGRTSPVSSPTRKFPNRFFSRGTTPRCSSPIQIVEEDEESQGLASILKPRPRFIRANQKSQSDLSQMNDVAG</sequence>
<reference evidence="4" key="1">
    <citation type="submission" date="2012-12" db="EMBL/GenBank/DDBJ databases">
        <authorList>
            <person name="Hellsten U."/>
            <person name="Grimwood J."/>
            <person name="Chapman J.A."/>
            <person name="Shapiro H."/>
            <person name="Aerts A."/>
            <person name="Otillar R.P."/>
            <person name="Terry A.Y."/>
            <person name="Boore J.L."/>
            <person name="Simakov O."/>
            <person name="Marletaz F."/>
            <person name="Cho S.-J."/>
            <person name="Edsinger-Gonzales E."/>
            <person name="Havlak P."/>
            <person name="Kuo D.-H."/>
            <person name="Larsson T."/>
            <person name="Lv J."/>
            <person name="Arendt D."/>
            <person name="Savage R."/>
            <person name="Osoegawa K."/>
            <person name="de Jong P."/>
            <person name="Lindberg D.R."/>
            <person name="Seaver E.C."/>
            <person name="Weisblat D.A."/>
            <person name="Putnam N.H."/>
            <person name="Grigoriev I.V."/>
            <person name="Rokhsar D.S."/>
        </authorList>
    </citation>
    <scope>NUCLEOTIDE SEQUENCE</scope>
</reference>
<feature type="region of interest" description="Disordered" evidence="1">
    <location>
        <begin position="101"/>
        <end position="131"/>
    </location>
</feature>
<dbReference type="EnsemblMetazoa" id="HelroT168308">
    <property type="protein sequence ID" value="HelroP168308"/>
    <property type="gene ID" value="HelroG168308"/>
</dbReference>
<dbReference type="HOGENOM" id="CLU_1526839_0_0_1"/>
<keyword evidence="4" id="KW-1185">Reference proteome</keyword>
<dbReference type="CTD" id="20202302"/>
<reference evidence="2 4" key="2">
    <citation type="journal article" date="2013" name="Nature">
        <title>Insights into bilaterian evolution from three spiralian genomes.</title>
        <authorList>
            <person name="Simakov O."/>
            <person name="Marletaz F."/>
            <person name="Cho S.J."/>
            <person name="Edsinger-Gonzales E."/>
            <person name="Havlak P."/>
            <person name="Hellsten U."/>
            <person name="Kuo D.H."/>
            <person name="Larsson T."/>
            <person name="Lv J."/>
            <person name="Arendt D."/>
            <person name="Savage R."/>
            <person name="Osoegawa K."/>
            <person name="de Jong P."/>
            <person name="Grimwood J."/>
            <person name="Chapman J.A."/>
            <person name="Shapiro H."/>
            <person name="Aerts A."/>
            <person name="Otillar R.P."/>
            <person name="Terry A.Y."/>
            <person name="Boore J.L."/>
            <person name="Grigoriev I.V."/>
            <person name="Lindberg D.R."/>
            <person name="Seaver E.C."/>
            <person name="Weisblat D.A."/>
            <person name="Putnam N.H."/>
            <person name="Rokhsar D.S."/>
        </authorList>
    </citation>
    <scope>NUCLEOTIDE SEQUENCE</scope>
</reference>
<feature type="region of interest" description="Disordered" evidence="1">
    <location>
        <begin position="156"/>
        <end position="176"/>
    </location>
</feature>
<dbReference type="RefSeq" id="XP_009012430.1">
    <property type="nucleotide sequence ID" value="XM_009014182.1"/>
</dbReference>
<dbReference type="GeneID" id="20202302"/>
<dbReference type="OrthoDB" id="10575969at2759"/>
<accession>T1F0F2</accession>
<dbReference type="InParanoid" id="T1F0F2"/>
<evidence type="ECO:0000256" key="1">
    <source>
        <dbReference type="SAM" id="MobiDB-lite"/>
    </source>
</evidence>
<proteinExistence type="predicted"/>
<evidence type="ECO:0000313" key="4">
    <source>
        <dbReference type="Proteomes" id="UP000015101"/>
    </source>
</evidence>
<dbReference type="EMBL" id="AMQM01002938">
    <property type="status" value="NOT_ANNOTATED_CDS"/>
    <property type="molecule type" value="Genomic_DNA"/>
</dbReference>
<organism evidence="3 4">
    <name type="scientific">Helobdella robusta</name>
    <name type="common">Californian leech</name>
    <dbReference type="NCBI Taxonomy" id="6412"/>
    <lineage>
        <taxon>Eukaryota</taxon>
        <taxon>Metazoa</taxon>
        <taxon>Spiralia</taxon>
        <taxon>Lophotrochozoa</taxon>
        <taxon>Annelida</taxon>
        <taxon>Clitellata</taxon>
        <taxon>Hirudinea</taxon>
        <taxon>Rhynchobdellida</taxon>
        <taxon>Glossiphoniidae</taxon>
        <taxon>Helobdella</taxon>
    </lineage>
</organism>
<feature type="compositionally biased region" description="Polar residues" evidence="1">
    <location>
        <begin position="101"/>
        <end position="115"/>
    </location>
</feature>
<evidence type="ECO:0000313" key="3">
    <source>
        <dbReference type="EnsemblMetazoa" id="HelroP168308"/>
    </source>
</evidence>
<dbReference type="AlphaFoldDB" id="T1F0F2"/>
<name>T1F0F2_HELRO</name>
<dbReference type="EMBL" id="KB095959">
    <property type="protein sequence ID" value="ESO09337.1"/>
    <property type="molecule type" value="Genomic_DNA"/>
</dbReference>
<dbReference type="Proteomes" id="UP000015101">
    <property type="component" value="Unassembled WGS sequence"/>
</dbReference>
<feature type="compositionally biased region" description="Polar residues" evidence="1">
    <location>
        <begin position="161"/>
        <end position="176"/>
    </location>
</feature>
<protein>
    <submittedName>
        <fullName evidence="2 3">Uncharacterized protein</fullName>
    </submittedName>
</protein>
<dbReference type="KEGG" id="hro:HELRODRAFT_168308"/>